<keyword evidence="7 8" id="KW-0132">Cell division</keyword>
<organism evidence="11 12">
    <name type="scientific">Legionella beliardensis</name>
    <dbReference type="NCBI Taxonomy" id="91822"/>
    <lineage>
        <taxon>Bacteria</taxon>
        <taxon>Pseudomonadati</taxon>
        <taxon>Pseudomonadota</taxon>
        <taxon>Gammaproteobacteria</taxon>
        <taxon>Legionellales</taxon>
        <taxon>Legionellaceae</taxon>
        <taxon>Legionella</taxon>
    </lineage>
</organism>
<dbReference type="GO" id="GO:0005737">
    <property type="term" value="C:cytoplasm"/>
    <property type="evidence" value="ECO:0007669"/>
    <property type="project" value="UniProtKB-SubCell"/>
</dbReference>
<proteinExistence type="inferred from homology"/>
<dbReference type="SUPFAM" id="SSF53623">
    <property type="entry name" value="MurD-like peptide ligases, catalytic domain"/>
    <property type="match status" value="1"/>
</dbReference>
<dbReference type="Pfam" id="PF02875">
    <property type="entry name" value="Mur_ligase_C"/>
    <property type="match status" value="1"/>
</dbReference>
<dbReference type="InterPro" id="IPR036565">
    <property type="entry name" value="Mur-like_cat_sf"/>
</dbReference>
<dbReference type="Proteomes" id="UP000254968">
    <property type="component" value="Unassembled WGS sequence"/>
</dbReference>
<keyword evidence="7 8" id="KW-0961">Cell wall biogenesis/degradation</keyword>
<dbReference type="InterPro" id="IPR004101">
    <property type="entry name" value="Mur_ligase_C"/>
</dbReference>
<feature type="binding site" evidence="7">
    <location>
        <begin position="112"/>
        <end position="118"/>
    </location>
    <ligand>
        <name>ATP</name>
        <dbReference type="ChEBI" id="CHEBI:30616"/>
    </ligand>
</feature>
<dbReference type="RefSeq" id="WP_115303729.1">
    <property type="nucleotide sequence ID" value="NZ_CAAAHO010000005.1"/>
</dbReference>
<dbReference type="OrthoDB" id="9809796at2"/>
<evidence type="ECO:0000256" key="1">
    <source>
        <dbReference type="ARBA" id="ARBA00004496"/>
    </source>
</evidence>
<evidence type="ECO:0000256" key="6">
    <source>
        <dbReference type="ARBA" id="ARBA00022840"/>
    </source>
</evidence>
<evidence type="ECO:0000256" key="8">
    <source>
        <dbReference type="RuleBase" id="RU003664"/>
    </source>
</evidence>
<dbReference type="InterPro" id="IPR005762">
    <property type="entry name" value="MurD"/>
</dbReference>
<dbReference type="Gene3D" id="3.90.190.20">
    <property type="entry name" value="Mur ligase, C-terminal domain"/>
    <property type="match status" value="1"/>
</dbReference>
<dbReference type="GO" id="GO:0008360">
    <property type="term" value="P:regulation of cell shape"/>
    <property type="evidence" value="ECO:0007669"/>
    <property type="project" value="UniProtKB-KW"/>
</dbReference>
<comment type="catalytic activity">
    <reaction evidence="7 8">
        <text>UDP-N-acetyl-alpha-D-muramoyl-L-alanine + D-glutamate + ATP = UDP-N-acetyl-alpha-D-muramoyl-L-alanyl-D-glutamate + ADP + phosphate + H(+)</text>
        <dbReference type="Rhea" id="RHEA:16429"/>
        <dbReference type="ChEBI" id="CHEBI:15378"/>
        <dbReference type="ChEBI" id="CHEBI:29986"/>
        <dbReference type="ChEBI" id="CHEBI:30616"/>
        <dbReference type="ChEBI" id="CHEBI:43474"/>
        <dbReference type="ChEBI" id="CHEBI:83898"/>
        <dbReference type="ChEBI" id="CHEBI:83900"/>
        <dbReference type="ChEBI" id="CHEBI:456216"/>
        <dbReference type="EC" id="6.3.2.9"/>
    </reaction>
</comment>
<dbReference type="HAMAP" id="MF_00639">
    <property type="entry name" value="MurD"/>
    <property type="match status" value="1"/>
</dbReference>
<comment type="similarity">
    <text evidence="7">Belongs to the MurCDEF family.</text>
</comment>
<keyword evidence="6 7" id="KW-0067">ATP-binding</keyword>
<name>A0A378I4R4_9GAMM</name>
<dbReference type="GO" id="GO:0008764">
    <property type="term" value="F:UDP-N-acetylmuramoylalanine-D-glutamate ligase activity"/>
    <property type="evidence" value="ECO:0007669"/>
    <property type="project" value="UniProtKB-UniRule"/>
</dbReference>
<dbReference type="InterPro" id="IPR013221">
    <property type="entry name" value="Mur_ligase_cen"/>
</dbReference>
<comment type="function">
    <text evidence="7 8">Cell wall formation. Catalyzes the addition of glutamate to the nucleotide precursor UDP-N-acetylmuramoyl-L-alanine (UMA).</text>
</comment>
<dbReference type="PANTHER" id="PTHR43692">
    <property type="entry name" value="UDP-N-ACETYLMURAMOYLALANINE--D-GLUTAMATE LIGASE"/>
    <property type="match status" value="1"/>
</dbReference>
<evidence type="ECO:0000256" key="7">
    <source>
        <dbReference type="HAMAP-Rule" id="MF_00639"/>
    </source>
</evidence>
<keyword evidence="7 8" id="KW-0133">Cell shape</keyword>
<comment type="subcellular location">
    <subcellularLocation>
        <location evidence="1 7 8">Cytoplasm</location>
    </subcellularLocation>
</comment>
<keyword evidence="7 8" id="KW-0131">Cell cycle</keyword>
<dbReference type="SUPFAM" id="SSF51984">
    <property type="entry name" value="MurCD N-terminal domain"/>
    <property type="match status" value="1"/>
</dbReference>
<keyword evidence="7 8" id="KW-0573">Peptidoglycan synthesis</keyword>
<protein>
    <recommendedName>
        <fullName evidence="7 8">UDP-N-acetylmuramoylalanine--D-glutamate ligase</fullName>
        <ecNumber evidence="7 8">6.3.2.9</ecNumber>
    </recommendedName>
    <alternativeName>
        <fullName evidence="7">D-glutamic acid-adding enzyme</fullName>
    </alternativeName>
    <alternativeName>
        <fullName evidence="7">UDP-N-acetylmuramoyl-L-alanyl-D-glutamate synthetase</fullName>
    </alternativeName>
</protein>
<keyword evidence="5 7" id="KW-0547">Nucleotide-binding</keyword>
<sequence>MSQSIYLVVGLGKTGHSIASYLQRRQLPFIFYDTRKEVGNLDEFIHHFPGVEVFLEDLPASVYPQLKEIIASPGVALDIPVFMEARRLGIPIIGDIECFAREVSAPVIAITGTNGKSTVTTLVGEMARAAGLKVAVAGNIGLPVLDLLDNDEQYDLWVLELSSFQLDLLFSLAPVAATILNISPDHLDRHFTLNAYIAAKQRIYLRSKVNIYNRDDKQTYPLEAARDAKLISYGLDAPEAENWGIIQKDSTYFLAQGNKPILAVDLLRLKGKHNWQNALAACALASTAGIKIDAMVAILKSFSGLTHRCQWVRTLNGVDWINDSKGTNIGATISAVLGIGGAMQGKIVLIAGGLGKGADFSELKPALNQFVRAVILIGADAHKIEQAIKGSVSSLHATSLEEAIDIASLQAKPGDIVLLSPACASQDMFRDFNHRGEVFMNLVGNL</sequence>
<dbReference type="Gene3D" id="3.40.50.720">
    <property type="entry name" value="NAD(P)-binding Rossmann-like Domain"/>
    <property type="match status" value="1"/>
</dbReference>
<dbReference type="EMBL" id="UGNV01000001">
    <property type="protein sequence ID" value="STX30003.1"/>
    <property type="molecule type" value="Genomic_DNA"/>
</dbReference>
<dbReference type="Pfam" id="PF08245">
    <property type="entry name" value="Mur_ligase_M"/>
    <property type="match status" value="1"/>
</dbReference>
<evidence type="ECO:0000256" key="4">
    <source>
        <dbReference type="ARBA" id="ARBA00022598"/>
    </source>
</evidence>
<keyword evidence="4 7" id="KW-0436">Ligase</keyword>
<dbReference type="AlphaFoldDB" id="A0A378I4R4"/>
<reference evidence="11 12" key="1">
    <citation type="submission" date="2018-06" db="EMBL/GenBank/DDBJ databases">
        <authorList>
            <consortium name="Pathogen Informatics"/>
            <person name="Doyle S."/>
        </authorList>
    </citation>
    <scope>NUCLEOTIDE SEQUENCE [LARGE SCALE GENOMIC DNA]</scope>
    <source>
        <strain evidence="11 12">NCTC13315</strain>
    </source>
</reference>
<dbReference type="NCBIfam" id="TIGR01087">
    <property type="entry name" value="murD"/>
    <property type="match status" value="1"/>
</dbReference>
<dbReference type="Gene3D" id="3.40.1190.10">
    <property type="entry name" value="Mur-like, catalytic domain"/>
    <property type="match status" value="1"/>
</dbReference>
<evidence type="ECO:0000313" key="11">
    <source>
        <dbReference type="EMBL" id="STX30003.1"/>
    </source>
</evidence>
<accession>A0A378I4R4</accession>
<keyword evidence="3 7" id="KW-0963">Cytoplasm</keyword>
<evidence type="ECO:0000313" key="12">
    <source>
        <dbReference type="Proteomes" id="UP000254968"/>
    </source>
</evidence>
<dbReference type="GO" id="GO:0071555">
    <property type="term" value="P:cell wall organization"/>
    <property type="evidence" value="ECO:0007669"/>
    <property type="project" value="UniProtKB-KW"/>
</dbReference>
<dbReference type="GO" id="GO:0009252">
    <property type="term" value="P:peptidoglycan biosynthetic process"/>
    <property type="evidence" value="ECO:0007669"/>
    <property type="project" value="UniProtKB-UniRule"/>
</dbReference>
<feature type="domain" description="Mur ligase C-terminal" evidence="9">
    <location>
        <begin position="307"/>
        <end position="423"/>
    </location>
</feature>
<evidence type="ECO:0000259" key="10">
    <source>
        <dbReference type="Pfam" id="PF08245"/>
    </source>
</evidence>
<feature type="domain" description="Mur ligase central" evidence="10">
    <location>
        <begin position="110"/>
        <end position="285"/>
    </location>
</feature>
<dbReference type="GO" id="GO:0051301">
    <property type="term" value="P:cell division"/>
    <property type="evidence" value="ECO:0007669"/>
    <property type="project" value="UniProtKB-KW"/>
</dbReference>
<evidence type="ECO:0000259" key="9">
    <source>
        <dbReference type="Pfam" id="PF02875"/>
    </source>
</evidence>
<comment type="pathway">
    <text evidence="2 7 8">Cell wall biogenesis; peptidoglycan biosynthesis.</text>
</comment>
<dbReference type="InterPro" id="IPR036615">
    <property type="entry name" value="Mur_ligase_C_dom_sf"/>
</dbReference>
<evidence type="ECO:0000256" key="3">
    <source>
        <dbReference type="ARBA" id="ARBA00022490"/>
    </source>
</evidence>
<keyword evidence="12" id="KW-1185">Reference proteome</keyword>
<dbReference type="UniPathway" id="UPA00219"/>
<evidence type="ECO:0000256" key="2">
    <source>
        <dbReference type="ARBA" id="ARBA00004752"/>
    </source>
</evidence>
<gene>
    <name evidence="7 11" type="primary">murD</name>
    <name evidence="11" type="ORF">NCTC13315_02564</name>
</gene>
<dbReference type="PANTHER" id="PTHR43692:SF1">
    <property type="entry name" value="UDP-N-ACETYLMURAMOYLALANINE--D-GLUTAMATE LIGASE"/>
    <property type="match status" value="1"/>
</dbReference>
<evidence type="ECO:0000256" key="5">
    <source>
        <dbReference type="ARBA" id="ARBA00022741"/>
    </source>
</evidence>
<dbReference type="SUPFAM" id="SSF53244">
    <property type="entry name" value="MurD-like peptide ligases, peptide-binding domain"/>
    <property type="match status" value="1"/>
</dbReference>
<dbReference type="EC" id="6.3.2.9" evidence="7 8"/>
<dbReference type="GO" id="GO:0005524">
    <property type="term" value="F:ATP binding"/>
    <property type="evidence" value="ECO:0007669"/>
    <property type="project" value="UniProtKB-UniRule"/>
</dbReference>
<dbReference type="Pfam" id="PF21799">
    <property type="entry name" value="MurD-like_N"/>
    <property type="match status" value="1"/>
</dbReference>